<evidence type="ECO:0000313" key="2">
    <source>
        <dbReference type="EMBL" id="MBC9795820.1"/>
    </source>
</evidence>
<reference evidence="2 3" key="1">
    <citation type="submission" date="2020-09" db="EMBL/GenBank/DDBJ databases">
        <title>Sinomicrobium weinanense sp. nov., a halophilic bacteria isolated from saline-alkali soil.</title>
        <authorList>
            <person name="Wu P."/>
            <person name="Ren H."/>
            <person name="Mei Y."/>
            <person name="Liang Y."/>
            <person name="Chen Z."/>
        </authorList>
    </citation>
    <scope>NUCLEOTIDE SEQUENCE [LARGE SCALE GENOMIC DNA]</scope>
    <source>
        <strain evidence="2 3">FJxs</strain>
    </source>
</reference>
<feature type="chain" id="PRO_5038079848" evidence="1">
    <location>
        <begin position="23"/>
        <end position="212"/>
    </location>
</feature>
<gene>
    <name evidence="2" type="ORF">IBL28_07575</name>
</gene>
<protein>
    <submittedName>
        <fullName evidence="2">Uncharacterized protein</fullName>
    </submittedName>
</protein>
<name>A0A926Q3I9_9FLAO</name>
<comment type="caution">
    <text evidence="2">The sequence shown here is derived from an EMBL/GenBank/DDBJ whole genome shotgun (WGS) entry which is preliminary data.</text>
</comment>
<feature type="signal peptide" evidence="1">
    <location>
        <begin position="1"/>
        <end position="22"/>
    </location>
</feature>
<dbReference type="AlphaFoldDB" id="A0A926Q3I9"/>
<keyword evidence="3" id="KW-1185">Reference proteome</keyword>
<keyword evidence="1" id="KW-0732">Signal</keyword>
<evidence type="ECO:0000313" key="3">
    <source>
        <dbReference type="Proteomes" id="UP000653730"/>
    </source>
</evidence>
<dbReference type="Proteomes" id="UP000653730">
    <property type="component" value="Unassembled WGS sequence"/>
</dbReference>
<dbReference type="EMBL" id="JACVDC010000015">
    <property type="protein sequence ID" value="MBC9795820.1"/>
    <property type="molecule type" value="Genomic_DNA"/>
</dbReference>
<proteinExistence type="predicted"/>
<evidence type="ECO:0000256" key="1">
    <source>
        <dbReference type="SAM" id="SignalP"/>
    </source>
</evidence>
<dbReference type="RefSeq" id="WP_187964968.1">
    <property type="nucleotide sequence ID" value="NZ_JACVDC010000015.1"/>
</dbReference>
<accession>A0A926Q3I9</accession>
<sequence>MRTLKYFFTTIFLFAFAVLLNAQDTNSLQRAIEKGKADLVEILNQSEGKFNFGVSAAAVERSQPASALPHKEMLFDRLLKYEGQDISEVLSKTQKLVVPLVENTRVVTTISITEKDQDTYVVNELVNQQYSEELNRLPDDIKARNFEKVGIIYVPNLNAFIYTYGDRSYTSYKGKNVSSPANTRELLKELRVDAEAFHKKYGDKLKKGKLVY</sequence>
<organism evidence="2 3">
    <name type="scientific">Sinomicrobium weinanense</name>
    <dbReference type="NCBI Taxonomy" id="2842200"/>
    <lineage>
        <taxon>Bacteria</taxon>
        <taxon>Pseudomonadati</taxon>
        <taxon>Bacteroidota</taxon>
        <taxon>Flavobacteriia</taxon>
        <taxon>Flavobacteriales</taxon>
        <taxon>Flavobacteriaceae</taxon>
        <taxon>Sinomicrobium</taxon>
    </lineage>
</organism>